<dbReference type="PROSITE" id="PS01031">
    <property type="entry name" value="SHSP"/>
    <property type="match status" value="1"/>
</dbReference>
<name>A0ABU9XYL3_9SPHN</name>
<dbReference type="InterPro" id="IPR008978">
    <property type="entry name" value="HSP20-like_chaperone"/>
</dbReference>
<evidence type="ECO:0000259" key="4">
    <source>
        <dbReference type="PROSITE" id="PS01031"/>
    </source>
</evidence>
<evidence type="ECO:0000256" key="3">
    <source>
        <dbReference type="SAM" id="MobiDB-lite"/>
    </source>
</evidence>
<evidence type="ECO:0000256" key="1">
    <source>
        <dbReference type="PROSITE-ProRule" id="PRU00285"/>
    </source>
</evidence>
<protein>
    <submittedName>
        <fullName evidence="5">Hsp20/alpha crystallin family protein</fullName>
    </submittedName>
</protein>
<dbReference type="SUPFAM" id="SSF49764">
    <property type="entry name" value="HSP20-like chaperones"/>
    <property type="match status" value="1"/>
</dbReference>
<dbReference type="Gene3D" id="2.60.40.790">
    <property type="match status" value="1"/>
</dbReference>
<dbReference type="RefSeq" id="WP_343890666.1">
    <property type="nucleotide sequence ID" value="NZ_BAAAEH010000035.1"/>
</dbReference>
<dbReference type="Proteomes" id="UP001419910">
    <property type="component" value="Unassembled WGS sequence"/>
</dbReference>
<sequence length="174" mass="19650">MANLSLTPYRSATPDLYRGRDPFWSLHRQINRMFDDVLGDFADTREMLPGVLAPRVDVSEDDKETRITAELPGVSEEDINLSVDSDVVTIRAEKRIERSQDGKRHVTERAYGMFERALRLAHPVDPDQVHAHFDRGVLTVTLPHSAEAERGHRIRIESGPTPAGKQTDASESRH</sequence>
<feature type="domain" description="SHSP" evidence="4">
    <location>
        <begin position="47"/>
        <end position="159"/>
    </location>
</feature>
<dbReference type="PANTHER" id="PTHR11527">
    <property type="entry name" value="HEAT-SHOCK PROTEIN 20 FAMILY MEMBER"/>
    <property type="match status" value="1"/>
</dbReference>
<feature type="region of interest" description="Disordered" evidence="3">
    <location>
        <begin position="144"/>
        <end position="174"/>
    </location>
</feature>
<proteinExistence type="inferred from homology"/>
<evidence type="ECO:0000313" key="5">
    <source>
        <dbReference type="EMBL" id="MEN2788649.1"/>
    </source>
</evidence>
<dbReference type="EMBL" id="JBDIME010000002">
    <property type="protein sequence ID" value="MEN2788649.1"/>
    <property type="molecule type" value="Genomic_DNA"/>
</dbReference>
<evidence type="ECO:0000256" key="2">
    <source>
        <dbReference type="RuleBase" id="RU003616"/>
    </source>
</evidence>
<dbReference type="InterPro" id="IPR031107">
    <property type="entry name" value="Small_HSP"/>
</dbReference>
<keyword evidence="6" id="KW-1185">Reference proteome</keyword>
<comment type="similarity">
    <text evidence="1 2">Belongs to the small heat shock protein (HSP20) family.</text>
</comment>
<dbReference type="InterPro" id="IPR002068">
    <property type="entry name" value="A-crystallin/Hsp20_dom"/>
</dbReference>
<evidence type="ECO:0000313" key="6">
    <source>
        <dbReference type="Proteomes" id="UP001419910"/>
    </source>
</evidence>
<dbReference type="Pfam" id="PF00011">
    <property type="entry name" value="HSP20"/>
    <property type="match status" value="1"/>
</dbReference>
<comment type="caution">
    <text evidence="5">The sequence shown here is derived from an EMBL/GenBank/DDBJ whole genome shotgun (WGS) entry which is preliminary data.</text>
</comment>
<dbReference type="CDD" id="cd06464">
    <property type="entry name" value="ACD_sHsps-like"/>
    <property type="match status" value="1"/>
</dbReference>
<organism evidence="5 6">
    <name type="scientific">Sphingomonas oligophenolica</name>
    <dbReference type="NCBI Taxonomy" id="301154"/>
    <lineage>
        <taxon>Bacteria</taxon>
        <taxon>Pseudomonadati</taxon>
        <taxon>Pseudomonadota</taxon>
        <taxon>Alphaproteobacteria</taxon>
        <taxon>Sphingomonadales</taxon>
        <taxon>Sphingomonadaceae</taxon>
        <taxon>Sphingomonas</taxon>
    </lineage>
</organism>
<gene>
    <name evidence="5" type="ORF">ABC974_03350</name>
</gene>
<feature type="compositionally biased region" description="Basic and acidic residues" evidence="3">
    <location>
        <begin position="146"/>
        <end position="156"/>
    </location>
</feature>
<accession>A0ABU9XYL3</accession>
<reference evidence="5 6" key="1">
    <citation type="submission" date="2024-05" db="EMBL/GenBank/DDBJ databases">
        <authorList>
            <person name="Liu Q."/>
            <person name="Xin Y.-H."/>
        </authorList>
    </citation>
    <scope>NUCLEOTIDE SEQUENCE [LARGE SCALE GENOMIC DNA]</scope>
    <source>
        <strain evidence="5 6">CGMCC 1.10181</strain>
    </source>
</reference>